<feature type="transmembrane region" description="Helical" evidence="6">
    <location>
        <begin position="177"/>
        <end position="200"/>
    </location>
</feature>
<proteinExistence type="predicted"/>
<accession>A0A562IAG3</accession>
<dbReference type="EMBL" id="VLKE01000001">
    <property type="protein sequence ID" value="TWH68020.1"/>
    <property type="molecule type" value="Genomic_DNA"/>
</dbReference>
<dbReference type="GO" id="GO:0005886">
    <property type="term" value="C:plasma membrane"/>
    <property type="evidence" value="ECO:0007669"/>
    <property type="project" value="UniProtKB-SubCell"/>
</dbReference>
<dbReference type="Pfam" id="PF07690">
    <property type="entry name" value="MFS_1"/>
    <property type="match status" value="1"/>
</dbReference>
<comment type="caution">
    <text evidence="7">The sequence shown here is derived from an EMBL/GenBank/DDBJ whole genome shotgun (WGS) entry which is preliminary data.</text>
</comment>
<dbReference type="SUPFAM" id="SSF103473">
    <property type="entry name" value="MFS general substrate transporter"/>
    <property type="match status" value="1"/>
</dbReference>
<dbReference type="InterPro" id="IPR011701">
    <property type="entry name" value="MFS"/>
</dbReference>
<keyword evidence="3 6" id="KW-0812">Transmembrane</keyword>
<protein>
    <submittedName>
        <fullName evidence="7">Putative MFS family arabinose efflux permease</fullName>
    </submittedName>
</protein>
<evidence type="ECO:0000256" key="5">
    <source>
        <dbReference type="ARBA" id="ARBA00023136"/>
    </source>
</evidence>
<evidence type="ECO:0000313" key="7">
    <source>
        <dbReference type="EMBL" id="TWH68020.1"/>
    </source>
</evidence>
<feature type="transmembrane region" description="Helical" evidence="6">
    <location>
        <begin position="296"/>
        <end position="315"/>
    </location>
</feature>
<organism evidence="7 8">
    <name type="scientific">Micromonospora olivasterospora</name>
    <dbReference type="NCBI Taxonomy" id="1880"/>
    <lineage>
        <taxon>Bacteria</taxon>
        <taxon>Bacillati</taxon>
        <taxon>Actinomycetota</taxon>
        <taxon>Actinomycetes</taxon>
        <taxon>Micromonosporales</taxon>
        <taxon>Micromonosporaceae</taxon>
        <taxon>Micromonospora</taxon>
    </lineage>
</organism>
<evidence type="ECO:0000256" key="4">
    <source>
        <dbReference type="ARBA" id="ARBA00022989"/>
    </source>
</evidence>
<gene>
    <name evidence="7" type="ORF">JD77_03007</name>
</gene>
<dbReference type="PANTHER" id="PTHR23513">
    <property type="entry name" value="INTEGRAL MEMBRANE EFFLUX PROTEIN-RELATED"/>
    <property type="match status" value="1"/>
</dbReference>
<keyword evidence="5 6" id="KW-0472">Membrane</keyword>
<evidence type="ECO:0000256" key="6">
    <source>
        <dbReference type="SAM" id="Phobius"/>
    </source>
</evidence>
<comment type="subcellular location">
    <subcellularLocation>
        <location evidence="1">Cell membrane</location>
        <topology evidence="1">Multi-pass membrane protein</topology>
    </subcellularLocation>
</comment>
<dbReference type="AlphaFoldDB" id="A0A562IAG3"/>
<dbReference type="InterPro" id="IPR036259">
    <property type="entry name" value="MFS_trans_sf"/>
</dbReference>
<feature type="transmembrane region" description="Helical" evidence="6">
    <location>
        <begin position="263"/>
        <end position="284"/>
    </location>
</feature>
<evidence type="ECO:0000256" key="1">
    <source>
        <dbReference type="ARBA" id="ARBA00004651"/>
    </source>
</evidence>
<keyword evidence="8" id="KW-1185">Reference proteome</keyword>
<feature type="transmembrane region" description="Helical" evidence="6">
    <location>
        <begin position="234"/>
        <end position="257"/>
    </location>
</feature>
<evidence type="ECO:0000256" key="2">
    <source>
        <dbReference type="ARBA" id="ARBA00022475"/>
    </source>
</evidence>
<dbReference type="RefSeq" id="WP_211372565.1">
    <property type="nucleotide sequence ID" value="NZ_BAAATQ010000084.1"/>
</dbReference>
<reference evidence="7 8" key="1">
    <citation type="submission" date="2019-07" db="EMBL/GenBank/DDBJ databases">
        <title>R&amp;d 2014.</title>
        <authorList>
            <person name="Klenk H.-P."/>
        </authorList>
    </citation>
    <scope>NUCLEOTIDE SEQUENCE [LARGE SCALE GENOMIC DNA]</scope>
    <source>
        <strain evidence="7 8">DSM 43868</strain>
    </source>
</reference>
<feature type="transmembrane region" description="Helical" evidence="6">
    <location>
        <begin position="62"/>
        <end position="79"/>
    </location>
</feature>
<evidence type="ECO:0000256" key="3">
    <source>
        <dbReference type="ARBA" id="ARBA00022692"/>
    </source>
</evidence>
<feature type="transmembrane region" description="Helical" evidence="6">
    <location>
        <begin position="30"/>
        <end position="50"/>
    </location>
</feature>
<keyword evidence="4 6" id="KW-1133">Transmembrane helix</keyword>
<sequence length="425" mass="45055">MTTQDTAVARTRPSLWHNSDFLKFWSGETLSLFGTQITVLALPLTAVITLNAQPEELGILRFLQMVPYLLFGPLFGVWVDRHRRLPAMISANVTRMILIGLVPLLAAFDALNVPLLLAITFGVGMAAVLFDVSWMSFVPTLVREPEYLVEANAKLTTTAATADAAGPGVAGSLVNLLTAPVAIAANAVTFLGSVLSLLLIRTREPVPSTPAKRRPGTELVEGLRFVVGNQYVRWVAVVGGMANFFMSATQPMFILYAVRIRDVPPSVLGLMLTIGACGGILGGLMSQRLLSRLRLGYVYAGGLIMAFVPSLLLPAASGPAWVVYALFTAAWFLAFVGLSIVNILIMSLRQTVTPPAIMGRMNAAVRAVMFGLGALGGPIAGAIAAQAGVRGALWVSTSASALFVLSVLVSPVSRLRTMPPPVGTD</sequence>
<name>A0A562IAG3_MICOL</name>
<dbReference type="CDD" id="cd06173">
    <property type="entry name" value="MFS_MefA_like"/>
    <property type="match status" value="1"/>
</dbReference>
<feature type="transmembrane region" description="Helical" evidence="6">
    <location>
        <begin position="367"/>
        <end position="385"/>
    </location>
</feature>
<dbReference type="GO" id="GO:0022857">
    <property type="term" value="F:transmembrane transporter activity"/>
    <property type="evidence" value="ECO:0007669"/>
    <property type="project" value="InterPro"/>
</dbReference>
<keyword evidence="2" id="KW-1003">Cell membrane</keyword>
<feature type="transmembrane region" description="Helical" evidence="6">
    <location>
        <begin position="321"/>
        <end position="346"/>
    </location>
</feature>
<dbReference type="Gene3D" id="1.20.1250.20">
    <property type="entry name" value="MFS general substrate transporter like domains"/>
    <property type="match status" value="1"/>
</dbReference>
<feature type="transmembrane region" description="Helical" evidence="6">
    <location>
        <begin position="391"/>
        <end position="409"/>
    </location>
</feature>
<dbReference type="Proteomes" id="UP000319825">
    <property type="component" value="Unassembled WGS sequence"/>
</dbReference>
<evidence type="ECO:0000313" key="8">
    <source>
        <dbReference type="Proteomes" id="UP000319825"/>
    </source>
</evidence>
<dbReference type="PANTHER" id="PTHR23513:SF6">
    <property type="entry name" value="MAJOR FACILITATOR SUPERFAMILY ASSOCIATED DOMAIN-CONTAINING PROTEIN"/>
    <property type="match status" value="1"/>
</dbReference>